<feature type="domain" description="HTH cro/C1-type" evidence="1">
    <location>
        <begin position="17"/>
        <end position="69"/>
    </location>
</feature>
<reference evidence="2 3" key="1">
    <citation type="submission" date="2019-08" db="EMBL/GenBank/DDBJ databases">
        <title>Bacillus genomes from the desert of Cuatro Cienegas, Coahuila.</title>
        <authorList>
            <person name="Olmedo-Alvarez G."/>
        </authorList>
    </citation>
    <scope>NUCLEOTIDE SEQUENCE [LARGE SCALE GENOMIC DNA]</scope>
    <source>
        <strain evidence="2 3">CH28_1T</strain>
    </source>
</reference>
<dbReference type="SUPFAM" id="SSF47413">
    <property type="entry name" value="lambda repressor-like DNA-binding domains"/>
    <property type="match status" value="1"/>
</dbReference>
<dbReference type="RefSeq" id="WP_148989209.1">
    <property type="nucleotide sequence ID" value="NZ_VTEV01000006.1"/>
</dbReference>
<gene>
    <name evidence="2" type="ORF">FZC76_16205</name>
</gene>
<protein>
    <submittedName>
        <fullName evidence="2">Helix-turn-helix transcriptional regulator</fullName>
    </submittedName>
</protein>
<organism evidence="2 3">
    <name type="scientific">Sutcliffiella horikoshii</name>
    <dbReference type="NCBI Taxonomy" id="79883"/>
    <lineage>
        <taxon>Bacteria</taxon>
        <taxon>Bacillati</taxon>
        <taxon>Bacillota</taxon>
        <taxon>Bacilli</taxon>
        <taxon>Bacillales</taxon>
        <taxon>Bacillaceae</taxon>
        <taxon>Sutcliffiella</taxon>
    </lineage>
</organism>
<dbReference type="CDD" id="cd00093">
    <property type="entry name" value="HTH_XRE"/>
    <property type="match status" value="1"/>
</dbReference>
<dbReference type="InterPro" id="IPR010982">
    <property type="entry name" value="Lambda_DNA-bd_dom_sf"/>
</dbReference>
<accession>A0A5D4SUJ4</accession>
<dbReference type="InterPro" id="IPR001387">
    <property type="entry name" value="Cro/C1-type_HTH"/>
</dbReference>
<dbReference type="OrthoDB" id="2680009at2"/>
<dbReference type="Pfam" id="PF01381">
    <property type="entry name" value="HTH_3"/>
    <property type="match status" value="1"/>
</dbReference>
<dbReference type="Gene3D" id="1.10.260.40">
    <property type="entry name" value="lambda repressor-like DNA-binding domains"/>
    <property type="match status" value="1"/>
</dbReference>
<name>A0A5D4SUJ4_9BACI</name>
<evidence type="ECO:0000313" key="2">
    <source>
        <dbReference type="EMBL" id="TYS67067.1"/>
    </source>
</evidence>
<evidence type="ECO:0000313" key="3">
    <source>
        <dbReference type="Proteomes" id="UP000322524"/>
    </source>
</evidence>
<comment type="caution">
    <text evidence="2">The sequence shown here is derived from an EMBL/GenBank/DDBJ whole genome shotgun (WGS) entry which is preliminary data.</text>
</comment>
<dbReference type="PROSITE" id="PS50943">
    <property type="entry name" value="HTH_CROC1"/>
    <property type="match status" value="1"/>
</dbReference>
<proteinExistence type="predicted"/>
<sequence>MPIKGFTCNLRLMFAEEKMKSPNFTQGKFAKRIGLSTTALSALVTERSLPSFEVAYSIAKELNRPIERIWVKFDDRVEVKESDRV</sequence>
<dbReference type="GO" id="GO:0003677">
    <property type="term" value="F:DNA binding"/>
    <property type="evidence" value="ECO:0007669"/>
    <property type="project" value="InterPro"/>
</dbReference>
<dbReference type="AlphaFoldDB" id="A0A5D4SUJ4"/>
<evidence type="ECO:0000259" key="1">
    <source>
        <dbReference type="PROSITE" id="PS50943"/>
    </source>
</evidence>
<dbReference type="SMART" id="SM00530">
    <property type="entry name" value="HTH_XRE"/>
    <property type="match status" value="1"/>
</dbReference>
<dbReference type="EMBL" id="VTEV01000006">
    <property type="protein sequence ID" value="TYS67067.1"/>
    <property type="molecule type" value="Genomic_DNA"/>
</dbReference>
<dbReference type="Proteomes" id="UP000322524">
    <property type="component" value="Unassembled WGS sequence"/>
</dbReference>